<evidence type="ECO:0000313" key="13">
    <source>
        <dbReference type="EMBL" id="CCA67974.1"/>
    </source>
</evidence>
<dbReference type="InterPro" id="IPR023298">
    <property type="entry name" value="ATPase_P-typ_TM_dom_sf"/>
</dbReference>
<dbReference type="Gene3D" id="3.40.50.1000">
    <property type="entry name" value="HAD superfamily/HAD-like"/>
    <property type="match status" value="1"/>
</dbReference>
<keyword evidence="4" id="KW-0547">Nucleotide-binding</keyword>
<feature type="region of interest" description="Disordered" evidence="10">
    <location>
        <begin position="1"/>
        <end position="35"/>
    </location>
</feature>
<evidence type="ECO:0000256" key="1">
    <source>
        <dbReference type="ARBA" id="ARBA00004127"/>
    </source>
</evidence>
<dbReference type="AlphaFoldDB" id="G4T9K0"/>
<evidence type="ECO:0000256" key="5">
    <source>
        <dbReference type="ARBA" id="ARBA00022840"/>
    </source>
</evidence>
<comment type="subcellular location">
    <subcellularLocation>
        <location evidence="1">Endomembrane system</location>
        <topology evidence="1">Multi-pass membrane protein</topology>
    </subcellularLocation>
</comment>
<dbReference type="SUPFAM" id="SSF81660">
    <property type="entry name" value="Metal cation-transporting ATPase, ATP-binding domain N"/>
    <property type="match status" value="1"/>
</dbReference>
<comment type="caution">
    <text evidence="13">The sequence shown here is derived from an EMBL/GenBank/DDBJ whole genome shotgun (WGS) entry which is preliminary data.</text>
</comment>
<dbReference type="Pfam" id="PF13246">
    <property type="entry name" value="Cation_ATPase"/>
    <property type="match status" value="1"/>
</dbReference>
<sequence length="1103" mass="119778">MKNVDKTASMSPSPTMIEKGDASRTGPPPHTRPAHDLLKEHQVDPSNGLAEERATALLNQNGPNQLRPPKKPSWIKLLLQQIFNPMTLVLLAAVIVSFVIHDYIAAGVVGVLVILNTSVGFSQEWKAEKVLAGLASVGSPVATVLRHESGKGPKAREGRARVIPSEQVVVGDIVLLKIGDVVPADARIIPGFLSNLECDEALLTGESLPVAKTAEPLGEPDCPVGDRTNMVYSGSQVTKGRARVIVTMTGMTTELGKIAEALEKREGTKEEGYRRLLHRVKAALGLADTTRLQITLNRLAYCLLFGAIILAIIVVSSTGYRNMPSSIATYAVAAAVSLLPESLPAVTSLTLAVACRELAARNAFVRRMDAVETLGGVHNICSDKTGTITLGRMVVKKVWVPVDSAYSTEGSRASYNTESGQIYSVESGQDPFYPRGIIRVGDVQPSTQDDEDADDVMGHNVVRIESLEPAFQEMVQSASLNNMATIHRGKEDKGWEANGDPTEIALQVFAHKAGLGKPHLTTVRRRALPAAGDPLGRMTSRTSIQTRRSEHHPLDRIKTAQSDAPAFSDINGHFEMLVEHPFDSTIKRMSTVWQFIPEDPRDDPANYDLIVYVKGAVERILDRCTHVGIGENKIPLTDEGKQDIIDRMDNIAAEGLRVLCLAAKYIPNSMKDDIKSVPRDQIESDCAVLGLAGIYDPPRPESQGAVMDALRAGIVAATASSIARTVGILNDTHGPSAVMTGQEFDRLTDAEIDAIPELPVVLSRCSPETKTRMVDALHRRGQKTVMTGDGVNDSPALKRADVGVAMGLNGSDVAKGAASIVLADDNFATIVRAIRKGRSVFQNLSKFLVYLLSGNVAEVVVLMIGLAFRRDGVAVYPVAPVAALWINTISAGPPALALGIEPTARDAMDIGPESFQTIFTKSWYLDTIGYGVFIGAQTLANFVIVQYGVHEGEADINGFCNDHMVGLQPGCEVVFRARGTAFATIQLILMIHAITCKNLTRSMFRMNLLDNTFLLWSATCLALLTFPLVYIPAINDRVFQLTGLTWHWGLVAAQLVLYLVATELYKMTKRRYYHRRAARRNNPIEQMEKRTGKKLHVAYTLPA</sequence>
<evidence type="ECO:0000259" key="12">
    <source>
        <dbReference type="SMART" id="SM00831"/>
    </source>
</evidence>
<keyword evidence="2" id="KW-0597">Phosphoprotein</keyword>
<dbReference type="GO" id="GO:0012505">
    <property type="term" value="C:endomembrane system"/>
    <property type="evidence" value="ECO:0007669"/>
    <property type="project" value="UniProtKB-SubCell"/>
</dbReference>
<dbReference type="HOGENOM" id="CLU_002360_3_3_1"/>
<dbReference type="GO" id="GO:0005524">
    <property type="term" value="F:ATP binding"/>
    <property type="evidence" value="ECO:0007669"/>
    <property type="project" value="UniProtKB-KW"/>
</dbReference>
<keyword evidence="3 11" id="KW-0812">Transmembrane</keyword>
<keyword evidence="7" id="KW-1278">Translocase</keyword>
<dbReference type="PRINTS" id="PR00120">
    <property type="entry name" value="HATPASE"/>
</dbReference>
<accession>G4T9K0</accession>
<dbReference type="PROSITE" id="PS00154">
    <property type="entry name" value="ATPASE_E1_E2"/>
    <property type="match status" value="1"/>
</dbReference>
<dbReference type="InterPro" id="IPR023299">
    <property type="entry name" value="ATPase_P-typ_cyto_dom_N"/>
</dbReference>
<dbReference type="FunFam" id="2.70.150.10:FF:000160">
    <property type="entry name" value="Sarcoplasmic/endoplasmic reticulum calcium ATPase 1"/>
    <property type="match status" value="1"/>
</dbReference>
<evidence type="ECO:0000313" key="14">
    <source>
        <dbReference type="Proteomes" id="UP000007148"/>
    </source>
</evidence>
<evidence type="ECO:0000256" key="9">
    <source>
        <dbReference type="ARBA" id="ARBA00023136"/>
    </source>
</evidence>
<dbReference type="OrthoDB" id="3352408at2759"/>
<dbReference type="InterPro" id="IPR004014">
    <property type="entry name" value="ATPase_P-typ_cation-transptr_N"/>
</dbReference>
<proteinExistence type="predicted"/>
<dbReference type="Proteomes" id="UP000007148">
    <property type="component" value="Unassembled WGS sequence"/>
</dbReference>
<keyword evidence="5" id="KW-0067">ATP-binding</keyword>
<dbReference type="InterPro" id="IPR023214">
    <property type="entry name" value="HAD_sf"/>
</dbReference>
<evidence type="ECO:0000256" key="8">
    <source>
        <dbReference type="ARBA" id="ARBA00022989"/>
    </source>
</evidence>
<keyword evidence="14" id="KW-1185">Reference proteome</keyword>
<feature type="transmembrane region" description="Helical" evidence="11">
    <location>
        <begin position="77"/>
        <end position="97"/>
    </location>
</feature>
<gene>
    <name evidence="13" type="ORF">PIIN_01841</name>
</gene>
<dbReference type="STRING" id="1109443.G4T9K0"/>
<evidence type="ECO:0000256" key="10">
    <source>
        <dbReference type="SAM" id="MobiDB-lite"/>
    </source>
</evidence>
<dbReference type="Gene3D" id="1.20.1110.10">
    <property type="entry name" value="Calcium-transporting ATPase, transmembrane domain"/>
    <property type="match status" value="1"/>
</dbReference>
<dbReference type="GO" id="GO:0016020">
    <property type="term" value="C:membrane"/>
    <property type="evidence" value="ECO:0007669"/>
    <property type="project" value="InterPro"/>
</dbReference>
<evidence type="ECO:0000256" key="4">
    <source>
        <dbReference type="ARBA" id="ARBA00022741"/>
    </source>
</evidence>
<dbReference type="Gene3D" id="2.70.150.10">
    <property type="entry name" value="Calcium-transporting ATPase, cytoplasmic transduction domain A"/>
    <property type="match status" value="1"/>
</dbReference>
<dbReference type="EMBL" id="CAFZ01000023">
    <property type="protein sequence ID" value="CCA67974.1"/>
    <property type="molecule type" value="Genomic_DNA"/>
</dbReference>
<protein>
    <submittedName>
        <fullName evidence="13">Probable Na+-transporting ATPase ENA-1</fullName>
    </submittedName>
</protein>
<feature type="transmembrane region" description="Helical" evidence="11">
    <location>
        <begin position="1013"/>
        <end position="1034"/>
    </location>
</feature>
<feature type="region of interest" description="Disordered" evidence="10">
    <location>
        <begin position="531"/>
        <end position="562"/>
    </location>
</feature>
<feature type="transmembrane region" description="Helical" evidence="11">
    <location>
        <begin position="299"/>
        <end position="320"/>
    </location>
</feature>
<dbReference type="InParanoid" id="G4T9K0"/>
<dbReference type="InterPro" id="IPR018303">
    <property type="entry name" value="ATPase_P-typ_P_site"/>
</dbReference>
<dbReference type="InterPro" id="IPR008250">
    <property type="entry name" value="ATPase_P-typ_transduc_dom_A_sf"/>
</dbReference>
<dbReference type="InterPro" id="IPR059000">
    <property type="entry name" value="ATPase_P-type_domA"/>
</dbReference>
<feature type="transmembrane region" description="Helical" evidence="11">
    <location>
        <begin position="1046"/>
        <end position="1065"/>
    </location>
</feature>
<evidence type="ECO:0000256" key="7">
    <source>
        <dbReference type="ARBA" id="ARBA00022967"/>
    </source>
</evidence>
<dbReference type="SUPFAM" id="SSF81665">
    <property type="entry name" value="Calcium ATPase, transmembrane domain M"/>
    <property type="match status" value="1"/>
</dbReference>
<dbReference type="PRINTS" id="PR00119">
    <property type="entry name" value="CATATPASE"/>
</dbReference>
<feature type="transmembrane region" description="Helical" evidence="11">
    <location>
        <begin position="103"/>
        <end position="121"/>
    </location>
</feature>
<feature type="compositionally biased region" description="Basic and acidic residues" evidence="10">
    <location>
        <begin position="547"/>
        <end position="558"/>
    </location>
</feature>
<dbReference type="OMA" id="PDAVYKC"/>
<dbReference type="SUPFAM" id="SSF81653">
    <property type="entry name" value="Calcium ATPase, transduction domain A"/>
    <property type="match status" value="1"/>
</dbReference>
<dbReference type="PANTHER" id="PTHR42861">
    <property type="entry name" value="CALCIUM-TRANSPORTING ATPASE"/>
    <property type="match status" value="1"/>
</dbReference>
<dbReference type="NCBIfam" id="TIGR01494">
    <property type="entry name" value="ATPase_P-type"/>
    <property type="match status" value="2"/>
</dbReference>
<feature type="domain" description="Cation-transporting P-type ATPase N-terminal" evidence="12">
    <location>
        <begin position="28"/>
        <end position="102"/>
    </location>
</feature>
<dbReference type="FunCoup" id="G4T9K0">
    <property type="interactions" value="49"/>
</dbReference>
<evidence type="ECO:0000256" key="11">
    <source>
        <dbReference type="SAM" id="Phobius"/>
    </source>
</evidence>
<reference evidence="13 14" key="1">
    <citation type="journal article" date="2011" name="PLoS Pathog.">
        <title>Endophytic Life Strategies Decoded by Genome and Transcriptome Analyses of the Mutualistic Root Symbiont Piriformospora indica.</title>
        <authorList>
            <person name="Zuccaro A."/>
            <person name="Lahrmann U."/>
            <person name="Guldener U."/>
            <person name="Langen G."/>
            <person name="Pfiffi S."/>
            <person name="Biedenkopf D."/>
            <person name="Wong P."/>
            <person name="Samans B."/>
            <person name="Grimm C."/>
            <person name="Basiewicz M."/>
            <person name="Murat C."/>
            <person name="Martin F."/>
            <person name="Kogel K.H."/>
        </authorList>
    </citation>
    <scope>NUCLEOTIDE SEQUENCE [LARGE SCALE GENOMIC DNA]</scope>
    <source>
        <strain evidence="13 14">DSM 11827</strain>
    </source>
</reference>
<dbReference type="InterPro" id="IPR006068">
    <property type="entry name" value="ATPase_P-typ_cation-transptr_C"/>
</dbReference>
<dbReference type="GO" id="GO:0030001">
    <property type="term" value="P:metal ion transport"/>
    <property type="evidence" value="ECO:0007669"/>
    <property type="project" value="UniProtKB-ARBA"/>
</dbReference>
<keyword evidence="6" id="KW-0460">Magnesium</keyword>
<evidence type="ECO:0000256" key="2">
    <source>
        <dbReference type="ARBA" id="ARBA00022553"/>
    </source>
</evidence>
<dbReference type="Pfam" id="PF00122">
    <property type="entry name" value="E1-E2_ATPase"/>
    <property type="match status" value="1"/>
</dbReference>
<feature type="transmembrane region" description="Helical" evidence="11">
    <location>
        <begin position="847"/>
        <end position="868"/>
    </location>
</feature>
<organism evidence="13 14">
    <name type="scientific">Serendipita indica (strain DSM 11827)</name>
    <name type="common">Root endophyte fungus</name>
    <name type="synonym">Piriformospora indica</name>
    <dbReference type="NCBI Taxonomy" id="1109443"/>
    <lineage>
        <taxon>Eukaryota</taxon>
        <taxon>Fungi</taxon>
        <taxon>Dikarya</taxon>
        <taxon>Basidiomycota</taxon>
        <taxon>Agaricomycotina</taxon>
        <taxon>Agaricomycetes</taxon>
        <taxon>Sebacinales</taxon>
        <taxon>Serendipitaceae</taxon>
        <taxon>Serendipita</taxon>
    </lineage>
</organism>
<feature type="compositionally biased region" description="Polar residues" evidence="10">
    <location>
        <begin position="1"/>
        <end position="14"/>
    </location>
</feature>
<name>G4T9K0_SERID</name>
<keyword evidence="8 11" id="KW-1133">Transmembrane helix</keyword>
<dbReference type="InterPro" id="IPR036412">
    <property type="entry name" value="HAD-like_sf"/>
</dbReference>
<evidence type="ECO:0000256" key="6">
    <source>
        <dbReference type="ARBA" id="ARBA00022842"/>
    </source>
</evidence>
<dbReference type="Pfam" id="PF00690">
    <property type="entry name" value="Cation_ATPase_N"/>
    <property type="match status" value="1"/>
</dbReference>
<dbReference type="eggNOG" id="KOG0202">
    <property type="taxonomic scope" value="Eukaryota"/>
</dbReference>
<keyword evidence="9 11" id="KW-0472">Membrane</keyword>
<dbReference type="GO" id="GO:0016887">
    <property type="term" value="F:ATP hydrolysis activity"/>
    <property type="evidence" value="ECO:0007669"/>
    <property type="project" value="InterPro"/>
</dbReference>
<dbReference type="Gene3D" id="3.40.1110.10">
    <property type="entry name" value="Calcium-transporting ATPase, cytoplasmic domain N"/>
    <property type="match status" value="1"/>
</dbReference>
<dbReference type="Pfam" id="PF08282">
    <property type="entry name" value="Hydrolase_3"/>
    <property type="match status" value="1"/>
</dbReference>
<dbReference type="InterPro" id="IPR001757">
    <property type="entry name" value="P_typ_ATPase"/>
</dbReference>
<dbReference type="SMART" id="SM00831">
    <property type="entry name" value="Cation_ATPase_N"/>
    <property type="match status" value="1"/>
</dbReference>
<evidence type="ECO:0000256" key="3">
    <source>
        <dbReference type="ARBA" id="ARBA00022692"/>
    </source>
</evidence>
<dbReference type="Pfam" id="PF00689">
    <property type="entry name" value="Cation_ATPase_C"/>
    <property type="match status" value="1"/>
</dbReference>
<dbReference type="SUPFAM" id="SSF56784">
    <property type="entry name" value="HAD-like"/>
    <property type="match status" value="1"/>
</dbReference>